<feature type="compositionally biased region" description="Basic and acidic residues" evidence="1">
    <location>
        <begin position="12"/>
        <end position="26"/>
    </location>
</feature>
<gene>
    <name evidence="4" type="ORF">SAMN05421786_101568</name>
</gene>
<sequence>MAKANKRNKSVSKKDQKKQGAEKGLFEETALSNTTDDVNSTIVYEEKGANEDEVKSVPIYPEELKSKSEPAQENFLKQQVDAGEANNEKLDSNLAANDSSAAEERISSQEKGYESGQVVTWAYPTVGQVSSEDELTEQLSSQVNTVKEKSRLSKEVSEVPANDEKQQTIVKFDIRKPVYLEIHNGNIFHYFSSGIVSPSKYIVNRAFPDLQTINKDFLVLVNSPSHSSYADHILLEVDLEGFNIDTLLIHENFALLEAPFPVSKIKSILVQDQIVKDSIVNDALVFNGGFIPENLVLVQKLEKQQRFDIKTIKREQVTDYSAKIDKFDRILGLLAFVRNYDLLISAKSKIYKTLPNHFFYAMQVLDESFGTEIIPKNIISEFYGYLFNDSCPPEKELLKWIFSRVNINDNFTDEDTLNFGKLLNIVNEDSESLRKNILTLLSKNLERKEALKVIDESKSKSQLQLYVFAFLRNYGNLNNIDIARRDIESVYSNSFGEYAFAVLGYFYGYKNLKNTDERTSPAEAISNFIQIKPPIKFPLTTRFDYVIIELVYQFVFNGGENKFDIPVRVPKNLVDEKPMIKGPVDNYRMGETVLYGKLYQNISFHDPFDTVLEEVSKLSEEIPLISDLGVFCHHARISIKPMIISDFSHAGSIFERACFSKADLYRYLLDHRNNIDIQEIQQRLQLFKKLNTK</sequence>
<protein>
    <submittedName>
        <fullName evidence="4">Uncharacterized protein</fullName>
    </submittedName>
</protein>
<feature type="domain" description="2-Component system ADP-ribosyltransferase" evidence="3">
    <location>
        <begin position="178"/>
        <end position="297"/>
    </location>
</feature>
<evidence type="ECO:0000313" key="4">
    <source>
        <dbReference type="EMBL" id="SIS62263.1"/>
    </source>
</evidence>
<evidence type="ECO:0000313" key="5">
    <source>
        <dbReference type="Proteomes" id="UP000186744"/>
    </source>
</evidence>
<evidence type="ECO:0000256" key="1">
    <source>
        <dbReference type="SAM" id="MobiDB-lite"/>
    </source>
</evidence>
<evidence type="ECO:0000259" key="3">
    <source>
        <dbReference type="Pfam" id="PF22546"/>
    </source>
</evidence>
<feature type="compositionally biased region" description="Basic residues" evidence="1">
    <location>
        <begin position="1"/>
        <end position="11"/>
    </location>
</feature>
<proteinExistence type="predicted"/>
<dbReference type="RefSeq" id="WP_076549747.1">
    <property type="nucleotide sequence ID" value="NZ_FTOL01000001.1"/>
</dbReference>
<dbReference type="Pfam" id="PF22545">
    <property type="entry name" value="2CompARG"/>
    <property type="match status" value="1"/>
</dbReference>
<dbReference type="OrthoDB" id="1100930at2"/>
<feature type="domain" description="2-Component system ADP-ribose glycohydrolase" evidence="2">
    <location>
        <begin position="319"/>
        <end position="516"/>
    </location>
</feature>
<dbReference type="AlphaFoldDB" id="A0A1N7KL05"/>
<name>A0A1N7KL05_9FLAO</name>
<dbReference type="InterPro" id="IPR054774">
    <property type="entry name" value="2CompARG"/>
</dbReference>
<reference evidence="5" key="1">
    <citation type="submission" date="2017-01" db="EMBL/GenBank/DDBJ databases">
        <authorList>
            <person name="Varghese N."/>
            <person name="Submissions S."/>
        </authorList>
    </citation>
    <scope>NUCLEOTIDE SEQUENCE [LARGE SCALE GENOMIC DNA]</scope>
    <source>
        <strain evidence="5">DSM 18017</strain>
    </source>
</reference>
<dbReference type="Proteomes" id="UP000186744">
    <property type="component" value="Unassembled WGS sequence"/>
</dbReference>
<keyword evidence="5" id="KW-1185">Reference proteome</keyword>
<dbReference type="Pfam" id="PF22546">
    <property type="entry name" value="2CompART"/>
    <property type="match status" value="1"/>
</dbReference>
<dbReference type="InterPro" id="IPR054775">
    <property type="entry name" value="2CompART"/>
</dbReference>
<feature type="compositionally biased region" description="Basic and acidic residues" evidence="1">
    <location>
        <begin position="44"/>
        <end position="55"/>
    </location>
</feature>
<feature type="compositionally biased region" description="Polar residues" evidence="1">
    <location>
        <begin position="30"/>
        <end position="42"/>
    </location>
</feature>
<dbReference type="EMBL" id="FTOL01000001">
    <property type="protein sequence ID" value="SIS62263.1"/>
    <property type="molecule type" value="Genomic_DNA"/>
</dbReference>
<organism evidence="4 5">
    <name type="scientific">Chryseobacterium ureilyticum</name>
    <dbReference type="NCBI Taxonomy" id="373668"/>
    <lineage>
        <taxon>Bacteria</taxon>
        <taxon>Pseudomonadati</taxon>
        <taxon>Bacteroidota</taxon>
        <taxon>Flavobacteriia</taxon>
        <taxon>Flavobacteriales</taxon>
        <taxon>Weeksellaceae</taxon>
        <taxon>Chryseobacterium group</taxon>
        <taxon>Chryseobacterium</taxon>
    </lineage>
</organism>
<evidence type="ECO:0000259" key="2">
    <source>
        <dbReference type="Pfam" id="PF22545"/>
    </source>
</evidence>
<feature type="region of interest" description="Disordered" evidence="1">
    <location>
        <begin position="1"/>
        <end position="86"/>
    </location>
</feature>
<accession>A0A1N7KL05</accession>
<dbReference type="STRING" id="373668.SAMN05421786_101568"/>